<dbReference type="OrthoDB" id="5987460at2759"/>
<accession>A0A6S7G591</accession>
<reference evidence="2" key="1">
    <citation type="submission" date="2020-04" db="EMBL/GenBank/DDBJ databases">
        <authorList>
            <person name="Alioto T."/>
            <person name="Alioto T."/>
            <person name="Gomez Garrido J."/>
        </authorList>
    </citation>
    <scope>NUCLEOTIDE SEQUENCE</scope>
    <source>
        <strain evidence="2">A484AB</strain>
    </source>
</reference>
<organism evidence="2 3">
    <name type="scientific">Paramuricea clavata</name>
    <name type="common">Red gorgonian</name>
    <name type="synonym">Violescent sea-whip</name>
    <dbReference type="NCBI Taxonomy" id="317549"/>
    <lineage>
        <taxon>Eukaryota</taxon>
        <taxon>Metazoa</taxon>
        <taxon>Cnidaria</taxon>
        <taxon>Anthozoa</taxon>
        <taxon>Octocorallia</taxon>
        <taxon>Malacalcyonacea</taxon>
        <taxon>Plexauridae</taxon>
        <taxon>Paramuricea</taxon>
    </lineage>
</organism>
<proteinExistence type="predicted"/>
<dbReference type="AlphaFoldDB" id="A0A6S7G591"/>
<keyword evidence="2" id="KW-0675">Receptor</keyword>
<dbReference type="EMBL" id="CACRXK020000333">
    <property type="protein sequence ID" value="CAB3980890.1"/>
    <property type="molecule type" value="Genomic_DNA"/>
</dbReference>
<protein>
    <submittedName>
        <fullName evidence="2">Transient receptor potential cation channel subfamily A member 1</fullName>
    </submittedName>
</protein>
<dbReference type="Proteomes" id="UP001152795">
    <property type="component" value="Unassembled WGS sequence"/>
</dbReference>
<gene>
    <name evidence="2" type="ORF">PACLA_8A043846</name>
</gene>
<comment type="caution">
    <text evidence="2">The sequence shown here is derived from an EMBL/GenBank/DDBJ whole genome shotgun (WGS) entry which is preliminary data.</text>
</comment>
<evidence type="ECO:0000313" key="2">
    <source>
        <dbReference type="EMBL" id="CAB3980890.1"/>
    </source>
</evidence>
<feature type="region of interest" description="Disordered" evidence="1">
    <location>
        <begin position="137"/>
        <end position="167"/>
    </location>
</feature>
<evidence type="ECO:0000256" key="1">
    <source>
        <dbReference type="SAM" id="MobiDB-lite"/>
    </source>
</evidence>
<evidence type="ECO:0000313" key="3">
    <source>
        <dbReference type="Proteomes" id="UP001152795"/>
    </source>
</evidence>
<sequence length="167" mass="19026">MKGFIYLRVGNTVHSVKPCWADFSDAGPGVGCNNFEVQFRDEEMAILHNSDYRIRLRSSHDNSSDNEAKRTNSAIGDSIVDVSTLAWNQYKRFDGLSDDETSKLTVKELEKYIKEHNLSFMGKKDKVKRIRSDFYINRSANTDPEDHDVSGSSEDETSVESTYIDKL</sequence>
<name>A0A6S7G591_PARCT</name>
<keyword evidence="3" id="KW-1185">Reference proteome</keyword>